<dbReference type="AlphaFoldDB" id="A0AAE0JW03"/>
<comment type="caution">
    <text evidence="2">The sequence shown here is derived from an EMBL/GenBank/DDBJ whole genome shotgun (WGS) entry which is preliminary data.</text>
</comment>
<evidence type="ECO:0000256" key="1">
    <source>
        <dbReference type="SAM" id="Phobius"/>
    </source>
</evidence>
<dbReference type="EMBL" id="JAULSN010000009">
    <property type="protein sequence ID" value="KAK3364741.1"/>
    <property type="molecule type" value="Genomic_DNA"/>
</dbReference>
<protein>
    <submittedName>
        <fullName evidence="2">Uncharacterized protein</fullName>
    </submittedName>
</protein>
<keyword evidence="1" id="KW-0812">Transmembrane</keyword>
<keyword evidence="1" id="KW-0472">Membrane</keyword>
<proteinExistence type="predicted"/>
<gene>
    <name evidence="2" type="ORF">B0T24DRAFT_598076</name>
</gene>
<reference evidence="2" key="1">
    <citation type="journal article" date="2023" name="Mol. Phylogenet. Evol.">
        <title>Genome-scale phylogeny and comparative genomics of the fungal order Sordariales.</title>
        <authorList>
            <person name="Hensen N."/>
            <person name="Bonometti L."/>
            <person name="Westerberg I."/>
            <person name="Brannstrom I.O."/>
            <person name="Guillou S."/>
            <person name="Cros-Aarteil S."/>
            <person name="Calhoun S."/>
            <person name="Haridas S."/>
            <person name="Kuo A."/>
            <person name="Mondo S."/>
            <person name="Pangilinan J."/>
            <person name="Riley R."/>
            <person name="LaButti K."/>
            <person name="Andreopoulos B."/>
            <person name="Lipzen A."/>
            <person name="Chen C."/>
            <person name="Yan M."/>
            <person name="Daum C."/>
            <person name="Ng V."/>
            <person name="Clum A."/>
            <person name="Steindorff A."/>
            <person name="Ohm R.A."/>
            <person name="Martin F."/>
            <person name="Silar P."/>
            <person name="Natvig D.O."/>
            <person name="Lalanne C."/>
            <person name="Gautier V."/>
            <person name="Ament-Velasquez S.L."/>
            <person name="Kruys A."/>
            <person name="Hutchinson M.I."/>
            <person name="Powell A.J."/>
            <person name="Barry K."/>
            <person name="Miller A.N."/>
            <person name="Grigoriev I.V."/>
            <person name="Debuchy R."/>
            <person name="Gladieux P."/>
            <person name="Hiltunen Thoren M."/>
            <person name="Johannesson H."/>
        </authorList>
    </citation>
    <scope>NUCLEOTIDE SEQUENCE</scope>
    <source>
        <strain evidence="2">CBS 958.72</strain>
    </source>
</reference>
<evidence type="ECO:0000313" key="2">
    <source>
        <dbReference type="EMBL" id="KAK3364741.1"/>
    </source>
</evidence>
<evidence type="ECO:0000313" key="3">
    <source>
        <dbReference type="Proteomes" id="UP001287356"/>
    </source>
</evidence>
<organism evidence="2 3">
    <name type="scientific">Lasiosphaeria ovina</name>
    <dbReference type="NCBI Taxonomy" id="92902"/>
    <lineage>
        <taxon>Eukaryota</taxon>
        <taxon>Fungi</taxon>
        <taxon>Dikarya</taxon>
        <taxon>Ascomycota</taxon>
        <taxon>Pezizomycotina</taxon>
        <taxon>Sordariomycetes</taxon>
        <taxon>Sordariomycetidae</taxon>
        <taxon>Sordariales</taxon>
        <taxon>Lasiosphaeriaceae</taxon>
        <taxon>Lasiosphaeria</taxon>
    </lineage>
</organism>
<dbReference type="Proteomes" id="UP001287356">
    <property type="component" value="Unassembled WGS sequence"/>
</dbReference>
<sequence>MVEGLNHPGNQKRLNIMEGFTFLTSDPSIHASPKPGCFGNDVAFAILLLALLFLSFPLWTRGRSLSYAGRLRMASPVAAHIGDVPQPFAEIPSSQSPFTADNASHPLGPILHRDADKPGPQEGALPTRFDCKWLTRALTKKPALKVAMPVLCDRSHRPNRAAAPHSNLSTFLTDRTYSTSFPPTRP</sequence>
<feature type="transmembrane region" description="Helical" evidence="1">
    <location>
        <begin position="42"/>
        <end position="60"/>
    </location>
</feature>
<reference evidence="2" key="2">
    <citation type="submission" date="2023-06" db="EMBL/GenBank/DDBJ databases">
        <authorList>
            <consortium name="Lawrence Berkeley National Laboratory"/>
            <person name="Haridas S."/>
            <person name="Hensen N."/>
            <person name="Bonometti L."/>
            <person name="Westerberg I."/>
            <person name="Brannstrom I.O."/>
            <person name="Guillou S."/>
            <person name="Cros-Aarteil S."/>
            <person name="Calhoun S."/>
            <person name="Kuo A."/>
            <person name="Mondo S."/>
            <person name="Pangilinan J."/>
            <person name="Riley R."/>
            <person name="Labutti K."/>
            <person name="Andreopoulos B."/>
            <person name="Lipzen A."/>
            <person name="Chen C."/>
            <person name="Yanf M."/>
            <person name="Daum C."/>
            <person name="Ng V."/>
            <person name="Clum A."/>
            <person name="Steindorff A."/>
            <person name="Ohm R."/>
            <person name="Martin F."/>
            <person name="Silar P."/>
            <person name="Natvig D."/>
            <person name="Lalanne C."/>
            <person name="Gautier V."/>
            <person name="Ament-Velasquez S.L."/>
            <person name="Kruys A."/>
            <person name="Hutchinson M.I."/>
            <person name="Powell A.J."/>
            <person name="Barry K."/>
            <person name="Miller A.N."/>
            <person name="Grigoriev I.V."/>
            <person name="Debuchy R."/>
            <person name="Gladieux P."/>
            <person name="Thoren M.H."/>
            <person name="Johannesson H."/>
        </authorList>
    </citation>
    <scope>NUCLEOTIDE SEQUENCE</scope>
    <source>
        <strain evidence="2">CBS 958.72</strain>
    </source>
</reference>
<name>A0AAE0JW03_9PEZI</name>
<keyword evidence="3" id="KW-1185">Reference proteome</keyword>
<accession>A0AAE0JW03</accession>
<keyword evidence="1" id="KW-1133">Transmembrane helix</keyword>